<organism evidence="1 2">
    <name type="scientific">Mycobacterium phage Apocalypse</name>
    <dbReference type="NCBI Taxonomy" id="2027890"/>
    <lineage>
        <taxon>Viruses</taxon>
        <taxon>Duplodnaviria</taxon>
        <taxon>Heunggongvirae</taxon>
        <taxon>Uroviricota</taxon>
        <taxon>Caudoviricetes</taxon>
        <taxon>Weiservirinae</taxon>
        <taxon>Anayavirus</taxon>
        <taxon>Anayavirus apocalypse</taxon>
    </lineage>
</organism>
<gene>
    <name evidence="1" type="ORF">SEA_APOCALYPSE_1</name>
</gene>
<sequence>MDMTESAPSARVWAFEDQRDRAVREQSMHIALRQADSVGIGDLTVIEAADKIAAFILDGKVDRRPDVERSPE</sequence>
<name>A0A249XLX7_9CAUD</name>
<dbReference type="Proteomes" id="UP000222083">
    <property type="component" value="Segment"/>
</dbReference>
<accession>A0A249XLX7</accession>
<reference evidence="1 2" key="1">
    <citation type="submission" date="2017-08" db="EMBL/GenBank/DDBJ databases">
        <authorList>
            <person name="Loney R.E."/>
            <person name="Wentworth H.A."/>
            <person name="Hanna I.R."/>
            <person name="Delesalle V.A."/>
            <person name="Grose J."/>
            <person name="Hope S."/>
            <person name="Breakwell D."/>
            <person name="Garlena R.A."/>
            <person name="Russell D.A."/>
            <person name="Pope W.H."/>
            <person name="Jacobs-Sera D."/>
            <person name="Hendrix R.W."/>
            <person name="Hatfull G.F."/>
        </authorList>
    </citation>
    <scope>NUCLEOTIDE SEQUENCE [LARGE SCALE GENOMIC DNA]</scope>
</reference>
<keyword evidence="2" id="KW-1185">Reference proteome</keyword>
<protein>
    <submittedName>
        <fullName evidence="1">Uncharacterized protein</fullName>
    </submittedName>
</protein>
<dbReference type="EMBL" id="MF668267">
    <property type="protein sequence ID" value="ASZ72630.1"/>
    <property type="molecule type" value="Genomic_DNA"/>
</dbReference>
<evidence type="ECO:0000313" key="2">
    <source>
        <dbReference type="Proteomes" id="UP000222083"/>
    </source>
</evidence>
<evidence type="ECO:0000313" key="1">
    <source>
        <dbReference type="EMBL" id="ASZ72630.1"/>
    </source>
</evidence>
<proteinExistence type="predicted"/>